<protein>
    <recommendedName>
        <fullName evidence="4">DUF3489 domain-containing protein</fullName>
    </recommendedName>
</protein>
<sequence>MPLSSSRRDILRAAVARSDQLLTCPDGLSSKAVQALFSRLVRAGHAEPIPPRKGQPSWPGKAGEATVLHLTLAGRAALGSDLPPREPSRELHLGASPAGGQQRLTKQTRMLALLQRAGGATLDELMSVTGWLPHSTRAALTGLRKKGHALKRTRNETGQTVYRVAAASFDPEVPAGSDANLKGAH</sequence>
<proteinExistence type="predicted"/>
<evidence type="ECO:0008006" key="4">
    <source>
        <dbReference type="Google" id="ProtNLM"/>
    </source>
</evidence>
<accession>A0ABQ4SJV5</accession>
<name>A0ABQ4SJV5_9HYPH</name>
<dbReference type="Proteomes" id="UP001055153">
    <property type="component" value="Unassembled WGS sequence"/>
</dbReference>
<feature type="compositionally biased region" description="Basic and acidic residues" evidence="1">
    <location>
        <begin position="83"/>
        <end position="92"/>
    </location>
</feature>
<dbReference type="Pfam" id="PF11994">
    <property type="entry name" value="DUF3489"/>
    <property type="match status" value="1"/>
</dbReference>
<gene>
    <name evidence="2" type="ORF">GMJLKIPL_5450</name>
</gene>
<dbReference type="InterPro" id="IPR021880">
    <property type="entry name" value="DUF3489"/>
</dbReference>
<comment type="caution">
    <text evidence="2">The sequence shown here is derived from an EMBL/GenBank/DDBJ whole genome shotgun (WGS) entry which is preliminary data.</text>
</comment>
<evidence type="ECO:0000313" key="3">
    <source>
        <dbReference type="Proteomes" id="UP001055153"/>
    </source>
</evidence>
<reference evidence="2" key="1">
    <citation type="journal article" date="2021" name="Front. Microbiol.">
        <title>Comprehensive Comparative Genomics and Phenotyping of Methylobacterium Species.</title>
        <authorList>
            <person name="Alessa O."/>
            <person name="Ogura Y."/>
            <person name="Fujitani Y."/>
            <person name="Takami H."/>
            <person name="Hayashi T."/>
            <person name="Sahin N."/>
            <person name="Tani A."/>
        </authorList>
    </citation>
    <scope>NUCLEOTIDE SEQUENCE</scope>
    <source>
        <strain evidence="2">DSM 17168</strain>
    </source>
</reference>
<dbReference type="EMBL" id="BPQQ01000079">
    <property type="protein sequence ID" value="GJE03494.1"/>
    <property type="molecule type" value="Genomic_DNA"/>
</dbReference>
<feature type="region of interest" description="Disordered" evidence="1">
    <location>
        <begin position="82"/>
        <end position="102"/>
    </location>
</feature>
<reference evidence="2" key="2">
    <citation type="submission" date="2021-08" db="EMBL/GenBank/DDBJ databases">
        <authorList>
            <person name="Tani A."/>
            <person name="Ola A."/>
            <person name="Ogura Y."/>
            <person name="Katsura K."/>
            <person name="Hayashi T."/>
        </authorList>
    </citation>
    <scope>NUCLEOTIDE SEQUENCE</scope>
    <source>
        <strain evidence="2">DSM 17168</strain>
    </source>
</reference>
<evidence type="ECO:0000313" key="2">
    <source>
        <dbReference type="EMBL" id="GJE03494.1"/>
    </source>
</evidence>
<organism evidence="2 3">
    <name type="scientific">Methylobacterium isbiliense</name>
    <dbReference type="NCBI Taxonomy" id="315478"/>
    <lineage>
        <taxon>Bacteria</taxon>
        <taxon>Pseudomonadati</taxon>
        <taxon>Pseudomonadota</taxon>
        <taxon>Alphaproteobacteria</taxon>
        <taxon>Hyphomicrobiales</taxon>
        <taxon>Methylobacteriaceae</taxon>
        <taxon>Methylobacterium</taxon>
    </lineage>
</organism>
<evidence type="ECO:0000256" key="1">
    <source>
        <dbReference type="SAM" id="MobiDB-lite"/>
    </source>
</evidence>
<keyword evidence="3" id="KW-1185">Reference proteome</keyword>